<keyword evidence="7" id="KW-1185">Reference proteome</keyword>
<feature type="domain" description="YncI copper-binding" evidence="3">
    <location>
        <begin position="21"/>
        <end position="168"/>
    </location>
</feature>
<feature type="signal peptide" evidence="2">
    <location>
        <begin position="1"/>
        <end position="20"/>
    </location>
</feature>
<dbReference type="RefSeq" id="WP_122406641.1">
    <property type="nucleotide sequence ID" value="NZ_JAGIKT010000049.1"/>
</dbReference>
<accession>A0A4Q0QHE0</accession>
<dbReference type="OrthoDB" id="9796962at2"/>
<accession>A0A2U3Q177</accession>
<evidence type="ECO:0000313" key="6">
    <source>
        <dbReference type="Proteomes" id="UP000246085"/>
    </source>
</evidence>
<dbReference type="Pfam" id="PF07987">
    <property type="entry name" value="DUF1775"/>
    <property type="match status" value="1"/>
</dbReference>
<dbReference type="CDD" id="cd08545">
    <property type="entry name" value="YcnI_like"/>
    <property type="match status" value="1"/>
</dbReference>
<dbReference type="EMBL" id="LS398110">
    <property type="protein sequence ID" value="SPP95165.1"/>
    <property type="molecule type" value="Genomic_DNA"/>
</dbReference>
<evidence type="ECO:0000256" key="2">
    <source>
        <dbReference type="SAM" id="SignalP"/>
    </source>
</evidence>
<gene>
    <name evidence="5" type="ORF">BRAD3257_4160</name>
    <name evidence="4" type="ORF">JWS04_21890</name>
</gene>
<dbReference type="AlphaFoldDB" id="A0A2U3Q177"/>
<evidence type="ECO:0000313" key="5">
    <source>
        <dbReference type="EMBL" id="SPP95165.1"/>
    </source>
</evidence>
<protein>
    <submittedName>
        <fullName evidence="4">YcnI family protein</fullName>
    </submittedName>
</protein>
<name>A0A2U3Q177_9BRAD</name>
<dbReference type="Proteomes" id="UP000246085">
    <property type="component" value="Chromosome BRAD3257"/>
</dbReference>
<feature type="region of interest" description="Disordered" evidence="1">
    <location>
        <begin position="153"/>
        <end position="172"/>
    </location>
</feature>
<reference evidence="4 7" key="2">
    <citation type="submission" date="2021-03" db="EMBL/GenBank/DDBJ databases">
        <title>Genome Sequence of Bradyrhizobium vignae strain ISRA400.</title>
        <authorList>
            <person name="Tisa L.S."/>
            <person name="Svistoonoff S."/>
            <person name="Hocher V."/>
            <person name="Fall S."/>
            <person name="Zaiya A."/>
            <person name="Naing D."/>
            <person name="Niang N."/>
            <person name="Diouf A."/>
            <person name="Dasylva M.C."/>
            <person name="Toure O."/>
            <person name="Gueye M."/>
            <person name="Gully D."/>
            <person name="Tisseyre P."/>
            <person name="Simpson S."/>
            <person name="Morris K."/>
            <person name="Thomas W.K."/>
        </authorList>
    </citation>
    <scope>NUCLEOTIDE SEQUENCE [LARGE SCALE GENOMIC DNA]</scope>
    <source>
        <strain evidence="4 7">ISRA400</strain>
    </source>
</reference>
<dbReference type="EMBL" id="JAGIKT010000049">
    <property type="protein sequence ID" value="MBP0113687.1"/>
    <property type="molecule type" value="Genomic_DNA"/>
</dbReference>
<proteinExistence type="predicted"/>
<dbReference type="Proteomes" id="UP000669317">
    <property type="component" value="Unassembled WGS sequence"/>
</dbReference>
<reference evidence="5 6" key="1">
    <citation type="submission" date="2018-03" db="EMBL/GenBank/DDBJ databases">
        <authorList>
            <person name="Gully D."/>
        </authorList>
    </citation>
    <scope>NUCLEOTIDE SEQUENCE [LARGE SCALE GENOMIC DNA]</scope>
    <source>
        <strain evidence="5">ORS3257</strain>
    </source>
</reference>
<organism evidence="5 6">
    <name type="scientific">Bradyrhizobium vignae</name>
    <dbReference type="NCBI Taxonomy" id="1549949"/>
    <lineage>
        <taxon>Bacteria</taxon>
        <taxon>Pseudomonadati</taxon>
        <taxon>Pseudomonadota</taxon>
        <taxon>Alphaproteobacteria</taxon>
        <taxon>Hyphomicrobiales</taxon>
        <taxon>Nitrobacteraceae</taxon>
        <taxon>Bradyrhizobium</taxon>
    </lineage>
</organism>
<evidence type="ECO:0000313" key="4">
    <source>
        <dbReference type="EMBL" id="MBP0113687.1"/>
    </source>
</evidence>
<feature type="chain" id="PRO_5041067025" evidence="2">
    <location>
        <begin position="21"/>
        <end position="172"/>
    </location>
</feature>
<evidence type="ECO:0000256" key="1">
    <source>
        <dbReference type="SAM" id="MobiDB-lite"/>
    </source>
</evidence>
<sequence>MSKRSCLILAATLAASPAAAHVTLETKQAAVGSYYKAVFAVPHGCAGSPTVKLRVQIPEGVIAVKPMPKAGWTVDVLEGKYASEYDFHGSKLSSGVKEVTWSGGKLPDRYYDEFVMQTMLTDVLKPNTILYFPVVQECESGISRWIEIPAEGAAHSHESKSPAPGVKLMPKP</sequence>
<evidence type="ECO:0000259" key="3">
    <source>
        <dbReference type="Pfam" id="PF07987"/>
    </source>
</evidence>
<dbReference type="InterPro" id="IPR012533">
    <property type="entry name" value="YcnI-copper_dom"/>
</dbReference>
<keyword evidence="2" id="KW-0732">Signal</keyword>
<dbReference type="KEGG" id="bvz:BRAD3257_4160"/>
<evidence type="ECO:0000313" key="7">
    <source>
        <dbReference type="Proteomes" id="UP000669317"/>
    </source>
</evidence>
<dbReference type="Gene3D" id="2.60.40.2230">
    <property type="entry name" value="Uncharacterised protein YcnI-like PF07987, DUF1775"/>
    <property type="match status" value="1"/>
</dbReference>
<dbReference type="InterPro" id="IPR038507">
    <property type="entry name" value="YcnI-like_sf"/>
</dbReference>